<feature type="transmembrane region" description="Helical" evidence="6">
    <location>
        <begin position="110"/>
        <end position="126"/>
    </location>
</feature>
<sequence length="539" mass="58733">MDWQDILFKFVGGLGIFLFGIKYMSDGLQKTAGDKMRNLLATYTSNPIKGIIVGIVVTILIQTSTGTTVMAIGLVNAGLMTLRQVIGVILGANIGTTMTAFIVGIKIEKYSLPIIAVGAICLFFISKKKVQYIGQIIFGFGMLFLGLSTMGGGLKPLQGLPVFTDFIIQVSEVPVLGVLVGTVFTMIVQSSSATIGILQTIADEGMITLQGALPVLFGDNIGTTITAVLAAIGASVAAKRAALVHVIFNVAGTILFTLALPIVHRAVLWIGEDVNIRMQIAYAHGMFNVTNTLIFIPLIPVLAWIASKVIRGKMTEIEFKPKFLDARLLATPAVALGQAQNEIIRMGTYAREILNDASDYFFNKDDKVANLALQKEQLVNELERKITEYMVKISQSGLPEGESTKASTLMHTINDIERIGDHAENIVELSELRISNKVEFSAEAENELREMLKLADHTVERAIYALEHSDKEAAADVLVCESELDRMEESFRKSHIARLNQGQCSGTSGAIYLDILSNLERVGDHSKNIAQFILQEDQH</sequence>
<dbReference type="NCBIfam" id="NF037997">
    <property type="entry name" value="Na_Pi_symport"/>
    <property type="match status" value="1"/>
</dbReference>
<comment type="subcellular location">
    <subcellularLocation>
        <location evidence="1">Cell membrane</location>
        <topology evidence="1">Multi-pass membrane protein</topology>
    </subcellularLocation>
</comment>
<keyword evidence="2" id="KW-1003">Cell membrane</keyword>
<dbReference type="GO" id="GO:0005886">
    <property type="term" value="C:plasma membrane"/>
    <property type="evidence" value="ECO:0007669"/>
    <property type="project" value="UniProtKB-SubCell"/>
</dbReference>
<feature type="transmembrane region" description="Helical" evidence="6">
    <location>
        <begin position="207"/>
        <end position="230"/>
    </location>
</feature>
<feature type="transmembrane region" description="Helical" evidence="6">
    <location>
        <begin position="132"/>
        <end position="154"/>
    </location>
</feature>
<dbReference type="InterPro" id="IPR004633">
    <property type="entry name" value="NaPi_cotrn-rel/YqeW-like"/>
</dbReference>
<dbReference type="Proteomes" id="UP000193834">
    <property type="component" value="Unassembled WGS sequence"/>
</dbReference>
<dbReference type="NCBIfam" id="TIGR00704">
    <property type="entry name" value="NaPi_cotrn_rel"/>
    <property type="match status" value="1"/>
</dbReference>
<feature type="transmembrane region" description="Helical" evidence="6">
    <location>
        <begin position="282"/>
        <end position="305"/>
    </location>
</feature>
<name>A0A1X7LVF6_9BACL</name>
<dbReference type="EMBL" id="FXAZ01000008">
    <property type="protein sequence ID" value="SMG57494.1"/>
    <property type="molecule type" value="Genomic_DNA"/>
</dbReference>
<accession>A0A1X7LVF6</accession>
<keyword evidence="5 6" id="KW-0472">Membrane</keyword>
<dbReference type="Pfam" id="PF01895">
    <property type="entry name" value="PhoU"/>
    <property type="match status" value="2"/>
</dbReference>
<dbReference type="RefSeq" id="WP_085498147.1">
    <property type="nucleotide sequence ID" value="NZ_FXAZ01000008.1"/>
</dbReference>
<dbReference type="SUPFAM" id="SSF109755">
    <property type="entry name" value="PhoU-like"/>
    <property type="match status" value="1"/>
</dbReference>
<feature type="transmembrane region" description="Helical" evidence="6">
    <location>
        <begin position="6"/>
        <end position="25"/>
    </location>
</feature>
<evidence type="ECO:0000313" key="8">
    <source>
        <dbReference type="EMBL" id="SMG57494.1"/>
    </source>
</evidence>
<evidence type="ECO:0000259" key="7">
    <source>
        <dbReference type="Pfam" id="PF01895"/>
    </source>
</evidence>
<dbReference type="GO" id="GO:0044341">
    <property type="term" value="P:sodium-dependent phosphate transport"/>
    <property type="evidence" value="ECO:0007669"/>
    <property type="project" value="InterPro"/>
</dbReference>
<organism evidence="8 9">
    <name type="scientific">Paenibacillus aquistagni</name>
    <dbReference type="NCBI Taxonomy" id="1852522"/>
    <lineage>
        <taxon>Bacteria</taxon>
        <taxon>Bacillati</taxon>
        <taxon>Bacillota</taxon>
        <taxon>Bacilli</taxon>
        <taxon>Bacillales</taxon>
        <taxon>Paenibacillaceae</taxon>
        <taxon>Paenibacillus</taxon>
    </lineage>
</organism>
<evidence type="ECO:0000256" key="2">
    <source>
        <dbReference type="ARBA" id="ARBA00022475"/>
    </source>
</evidence>
<keyword evidence="9" id="KW-1185">Reference proteome</keyword>
<evidence type="ECO:0000256" key="3">
    <source>
        <dbReference type="ARBA" id="ARBA00022692"/>
    </source>
</evidence>
<dbReference type="InterPro" id="IPR038078">
    <property type="entry name" value="PhoU-like_sf"/>
</dbReference>
<dbReference type="PANTHER" id="PTHR10010">
    <property type="entry name" value="SOLUTE CARRIER FAMILY 34 SODIUM PHOSPHATE , MEMBER 2-RELATED"/>
    <property type="match status" value="1"/>
</dbReference>
<dbReference type="InterPro" id="IPR026022">
    <property type="entry name" value="PhoU_dom"/>
</dbReference>
<feature type="domain" description="PhoU" evidence="7">
    <location>
        <begin position="343"/>
        <end position="429"/>
    </location>
</feature>
<evidence type="ECO:0000256" key="1">
    <source>
        <dbReference type="ARBA" id="ARBA00004651"/>
    </source>
</evidence>
<evidence type="ECO:0000256" key="6">
    <source>
        <dbReference type="SAM" id="Phobius"/>
    </source>
</evidence>
<reference evidence="8 9" key="1">
    <citation type="submission" date="2017-04" db="EMBL/GenBank/DDBJ databases">
        <authorList>
            <person name="Afonso C.L."/>
            <person name="Miller P.J."/>
            <person name="Scott M.A."/>
            <person name="Spackman E."/>
            <person name="Goraichik I."/>
            <person name="Dimitrov K.M."/>
            <person name="Suarez D.L."/>
            <person name="Swayne D.E."/>
        </authorList>
    </citation>
    <scope>NUCLEOTIDE SEQUENCE [LARGE SCALE GENOMIC DNA]</scope>
    <source>
        <strain evidence="8 9">11</strain>
    </source>
</reference>
<dbReference type="PANTHER" id="PTHR10010:SF46">
    <property type="entry name" value="SODIUM-DEPENDENT PHOSPHATE TRANSPORT PROTEIN 2B"/>
    <property type="match status" value="1"/>
</dbReference>
<evidence type="ECO:0000256" key="4">
    <source>
        <dbReference type="ARBA" id="ARBA00022989"/>
    </source>
</evidence>
<dbReference type="AlphaFoldDB" id="A0A1X7LVF6"/>
<keyword evidence="4 6" id="KW-1133">Transmembrane helix</keyword>
<feature type="transmembrane region" description="Helical" evidence="6">
    <location>
        <begin position="242"/>
        <end position="262"/>
    </location>
</feature>
<feature type="transmembrane region" description="Helical" evidence="6">
    <location>
        <begin position="85"/>
        <end position="103"/>
    </location>
</feature>
<dbReference type="Pfam" id="PF02690">
    <property type="entry name" value="Na_Pi_cotrans"/>
    <property type="match status" value="2"/>
</dbReference>
<evidence type="ECO:0000256" key="5">
    <source>
        <dbReference type="ARBA" id="ARBA00023136"/>
    </source>
</evidence>
<dbReference type="OrthoDB" id="9763003at2"/>
<feature type="transmembrane region" description="Helical" evidence="6">
    <location>
        <begin position="166"/>
        <end position="187"/>
    </location>
</feature>
<protein>
    <submittedName>
        <fullName evidence="8">Phosphate:Na+ symporter</fullName>
    </submittedName>
</protein>
<feature type="transmembrane region" description="Helical" evidence="6">
    <location>
        <begin position="46"/>
        <end position="65"/>
    </location>
</feature>
<proteinExistence type="predicted"/>
<keyword evidence="3 6" id="KW-0812">Transmembrane</keyword>
<evidence type="ECO:0000313" key="9">
    <source>
        <dbReference type="Proteomes" id="UP000193834"/>
    </source>
</evidence>
<gene>
    <name evidence="8" type="ORF">SAMN06295960_4436</name>
</gene>
<dbReference type="InterPro" id="IPR003841">
    <property type="entry name" value="Na/Pi_transpt"/>
</dbReference>
<feature type="domain" description="PhoU" evidence="7">
    <location>
        <begin position="448"/>
        <end position="532"/>
    </location>
</feature>
<dbReference type="GO" id="GO:0005436">
    <property type="term" value="F:sodium:phosphate symporter activity"/>
    <property type="evidence" value="ECO:0007669"/>
    <property type="project" value="InterPro"/>
</dbReference>
<dbReference type="Gene3D" id="1.20.58.220">
    <property type="entry name" value="Phosphate transport system protein phou homolog 2, domain 2"/>
    <property type="match status" value="1"/>
</dbReference>